<dbReference type="AlphaFoldDB" id="A0A0H2RG17"/>
<evidence type="ECO:0000313" key="3">
    <source>
        <dbReference type="Proteomes" id="UP000053477"/>
    </source>
</evidence>
<dbReference type="InParanoid" id="A0A0H2RG17"/>
<name>A0A0H2RG17_9AGAM</name>
<dbReference type="Proteomes" id="UP000053477">
    <property type="component" value="Unassembled WGS sequence"/>
</dbReference>
<proteinExistence type="predicted"/>
<protein>
    <submittedName>
        <fullName evidence="2">Uncharacterized protein</fullName>
    </submittedName>
</protein>
<dbReference type="EMBL" id="KQ086922">
    <property type="protein sequence ID" value="KLO03876.1"/>
    <property type="molecule type" value="Genomic_DNA"/>
</dbReference>
<feature type="region of interest" description="Disordered" evidence="1">
    <location>
        <begin position="76"/>
        <end position="114"/>
    </location>
</feature>
<feature type="compositionally biased region" description="Polar residues" evidence="1">
    <location>
        <begin position="97"/>
        <end position="108"/>
    </location>
</feature>
<evidence type="ECO:0000313" key="2">
    <source>
        <dbReference type="EMBL" id="KLO03876.1"/>
    </source>
</evidence>
<sequence length="234" mass="25931">MSGRRDQSLVPCDRNVFRRARVTSNVQGEGEKLRGDNTTFKATFDALNNARVGSGFDDHSLSGQALLSINSAARESTMNDRGDLDGGGPHTGDVSHTMETNQASQDINRTPDGGRDDTQVALGNESVLRVHAALLSFDHRLLEQIGAVDEQLKILDESLKEGQSGQVFLQQLNLNFSRHQLNLVINEISEVDVFDDTFSEMLKDMIIKRAKEYVALIESRRSTLSDALLDRPWC</sequence>
<reference evidence="2 3" key="1">
    <citation type="submission" date="2015-04" db="EMBL/GenBank/DDBJ databases">
        <title>Complete genome sequence of Schizopora paradoxa KUC8140, a cosmopolitan wood degrader in East Asia.</title>
        <authorList>
            <consortium name="DOE Joint Genome Institute"/>
            <person name="Min B."/>
            <person name="Park H."/>
            <person name="Jang Y."/>
            <person name="Kim J.-J."/>
            <person name="Kim K.H."/>
            <person name="Pangilinan J."/>
            <person name="Lipzen A."/>
            <person name="Riley R."/>
            <person name="Grigoriev I.V."/>
            <person name="Spatafora J.W."/>
            <person name="Choi I.-G."/>
        </authorList>
    </citation>
    <scope>NUCLEOTIDE SEQUENCE [LARGE SCALE GENOMIC DNA]</scope>
    <source>
        <strain evidence="2 3">KUC8140</strain>
    </source>
</reference>
<evidence type="ECO:0000256" key="1">
    <source>
        <dbReference type="SAM" id="MobiDB-lite"/>
    </source>
</evidence>
<accession>A0A0H2RG17</accession>
<gene>
    <name evidence="2" type="ORF">SCHPADRAFT_948223</name>
</gene>
<organism evidence="2 3">
    <name type="scientific">Schizopora paradoxa</name>
    <dbReference type="NCBI Taxonomy" id="27342"/>
    <lineage>
        <taxon>Eukaryota</taxon>
        <taxon>Fungi</taxon>
        <taxon>Dikarya</taxon>
        <taxon>Basidiomycota</taxon>
        <taxon>Agaricomycotina</taxon>
        <taxon>Agaricomycetes</taxon>
        <taxon>Hymenochaetales</taxon>
        <taxon>Schizoporaceae</taxon>
        <taxon>Schizopora</taxon>
    </lineage>
</organism>
<keyword evidence="3" id="KW-1185">Reference proteome</keyword>